<gene>
    <name evidence="1" type="ORF">As57867_006388</name>
</gene>
<reference evidence="1" key="1">
    <citation type="submission" date="2019-06" db="EMBL/GenBank/DDBJ databases">
        <title>Genomics analysis of Aphanomyces spp. identifies a new class of oomycete effector associated with host adaptation.</title>
        <authorList>
            <person name="Gaulin E."/>
        </authorList>
    </citation>
    <scope>NUCLEOTIDE SEQUENCE</scope>
    <source>
        <strain evidence="1">CBS 578.67</strain>
    </source>
</reference>
<dbReference type="AlphaFoldDB" id="A0A6A4ZBX9"/>
<protein>
    <submittedName>
        <fullName evidence="1">Uncharacterized protein</fullName>
    </submittedName>
</protein>
<dbReference type="EMBL" id="VJMH01002583">
    <property type="protein sequence ID" value="KAF0708269.1"/>
    <property type="molecule type" value="Genomic_DNA"/>
</dbReference>
<name>A0A6A4ZBX9_9STRA</name>
<proteinExistence type="predicted"/>
<organism evidence="1">
    <name type="scientific">Aphanomyces stellatus</name>
    <dbReference type="NCBI Taxonomy" id="120398"/>
    <lineage>
        <taxon>Eukaryota</taxon>
        <taxon>Sar</taxon>
        <taxon>Stramenopiles</taxon>
        <taxon>Oomycota</taxon>
        <taxon>Saprolegniomycetes</taxon>
        <taxon>Saprolegniales</taxon>
        <taxon>Verrucalvaceae</taxon>
        <taxon>Aphanomyces</taxon>
    </lineage>
</organism>
<accession>A0A6A4ZBX9</accession>
<evidence type="ECO:0000313" key="1">
    <source>
        <dbReference type="EMBL" id="KAF0708269.1"/>
    </source>
</evidence>
<sequence length="204" mass="23803">MNAEEAVKEAWEAVKDAREAVKEAWEAMKDAREAVKRWSDTNPNDFGDLYRCLNDVLKKREDALMKREDKLKEARNFFLQIRQVSQALVEQAEAKRMKMSPVPRAKWFTSDLTVFCSVELSLDEWLAMTYNGTFQNLSLNDKEMEDNEPSNEPGPARTFQKFDMDFPVLMNDNKKTSVFVRPCYDELFKLLLKDIEKRNQSVGV</sequence>
<comment type="caution">
    <text evidence="1">The sequence shown here is derived from an EMBL/GenBank/DDBJ whole genome shotgun (WGS) entry which is preliminary data.</text>
</comment>
<feature type="non-terminal residue" evidence="1">
    <location>
        <position position="204"/>
    </location>
</feature>